<keyword evidence="3" id="KW-0547">Nucleotide-binding</keyword>
<dbReference type="EMBL" id="LN890655">
    <property type="protein sequence ID" value="CUS05498.2"/>
    <property type="molecule type" value="Genomic_DNA"/>
</dbReference>
<dbReference type="SUPFAM" id="SSF52540">
    <property type="entry name" value="P-loop containing nucleoside triphosphate hydrolases"/>
    <property type="match status" value="1"/>
</dbReference>
<evidence type="ECO:0000256" key="4">
    <source>
        <dbReference type="ARBA" id="ARBA00022840"/>
    </source>
</evidence>
<dbReference type="Gene3D" id="3.40.50.300">
    <property type="entry name" value="P-loop containing nucleotide triphosphate hydrolases"/>
    <property type="match status" value="1"/>
</dbReference>
<gene>
    <name evidence="6" type="ORF">CFX0092_A3620</name>
</gene>
<feature type="domain" description="ABC transporter" evidence="5">
    <location>
        <begin position="6"/>
        <end position="234"/>
    </location>
</feature>
<dbReference type="InterPro" id="IPR003593">
    <property type="entry name" value="AAA+_ATPase"/>
</dbReference>
<dbReference type="KEGG" id="pbf:CFX0092_A3620"/>
<dbReference type="PANTHER" id="PTHR43335">
    <property type="entry name" value="ABC TRANSPORTER, ATP-BINDING PROTEIN"/>
    <property type="match status" value="1"/>
</dbReference>
<dbReference type="PROSITE" id="PS50893">
    <property type="entry name" value="ABC_TRANSPORTER_2"/>
    <property type="match status" value="1"/>
</dbReference>
<evidence type="ECO:0000256" key="1">
    <source>
        <dbReference type="ARBA" id="ARBA00005417"/>
    </source>
</evidence>
<dbReference type="GO" id="GO:0005524">
    <property type="term" value="F:ATP binding"/>
    <property type="evidence" value="ECO:0007669"/>
    <property type="project" value="UniProtKB-KW"/>
</dbReference>
<accession>A0A160T7Z3</accession>
<dbReference type="GO" id="GO:0016887">
    <property type="term" value="F:ATP hydrolysis activity"/>
    <property type="evidence" value="ECO:0007669"/>
    <property type="project" value="InterPro"/>
</dbReference>
<protein>
    <recommendedName>
        <fullName evidence="5">ABC transporter domain-containing protein</fullName>
    </recommendedName>
</protein>
<evidence type="ECO:0000313" key="7">
    <source>
        <dbReference type="Proteomes" id="UP000215027"/>
    </source>
</evidence>
<evidence type="ECO:0000313" key="6">
    <source>
        <dbReference type="EMBL" id="CUS05498.2"/>
    </source>
</evidence>
<comment type="similarity">
    <text evidence="1">Belongs to the ABC transporter superfamily.</text>
</comment>
<evidence type="ECO:0000256" key="2">
    <source>
        <dbReference type="ARBA" id="ARBA00022448"/>
    </source>
</evidence>
<dbReference type="SMART" id="SM00382">
    <property type="entry name" value="AAA"/>
    <property type="match status" value="1"/>
</dbReference>
<dbReference type="PROSITE" id="PS00211">
    <property type="entry name" value="ABC_TRANSPORTER_1"/>
    <property type="match status" value="1"/>
</dbReference>
<evidence type="ECO:0000259" key="5">
    <source>
        <dbReference type="PROSITE" id="PS50893"/>
    </source>
</evidence>
<evidence type="ECO:0000256" key="3">
    <source>
        <dbReference type="ARBA" id="ARBA00022741"/>
    </source>
</evidence>
<dbReference type="InterPro" id="IPR027417">
    <property type="entry name" value="P-loop_NTPase"/>
</dbReference>
<keyword evidence="7" id="KW-1185">Reference proteome</keyword>
<dbReference type="RefSeq" id="WP_095044706.1">
    <property type="nucleotide sequence ID" value="NZ_LN890655.1"/>
</dbReference>
<dbReference type="Pfam" id="PF00005">
    <property type="entry name" value="ABC_tran"/>
    <property type="match status" value="1"/>
</dbReference>
<dbReference type="InterPro" id="IPR003439">
    <property type="entry name" value="ABC_transporter-like_ATP-bd"/>
</dbReference>
<dbReference type="AlphaFoldDB" id="A0A160T7Z3"/>
<reference evidence="6" key="1">
    <citation type="submission" date="2016-01" db="EMBL/GenBank/DDBJ databases">
        <authorList>
            <person name="Mcilroy J.S."/>
            <person name="Karst M S."/>
            <person name="Albertsen M."/>
        </authorList>
    </citation>
    <scope>NUCLEOTIDE SEQUENCE</scope>
    <source>
        <strain evidence="6">Cfx-K</strain>
    </source>
</reference>
<proteinExistence type="inferred from homology"/>
<keyword evidence="2" id="KW-0813">Transport</keyword>
<dbReference type="OrthoDB" id="9804819at2"/>
<dbReference type="CDD" id="cd03230">
    <property type="entry name" value="ABC_DR_subfamily_A"/>
    <property type="match status" value="1"/>
</dbReference>
<name>A0A160T7Z3_9CHLR</name>
<dbReference type="Proteomes" id="UP000215027">
    <property type="component" value="Chromosome I"/>
</dbReference>
<sequence length="307" mass="33614">MNDLVIDTRGLRKEFGPKIAVADLTLAVRAGEVFGFLGPNGAGKTTSIKMLLSLTKPTSGAATLLGRPLGDLAARAKIGYLPEHFRFHEWLRADEFLNLHGELYGMDRAARGAAVPRLLKLVGLEDRAATKLGAFSKGMLQRIGLAQALLNDPALVFLDEPTSGLDPIGRRVVRDIITDLRERGMAVFLNSHFLSEVEKTCDRVAFIRGGRILQTSSLLEFEEEALQVVVRVGQPTPELLTGLSRFGRDVAQMPGDGRIHLLLTDEAQLPALAAWVVESGHSLYELTPTHLSLEDRFLQVIGEEMDE</sequence>
<dbReference type="InterPro" id="IPR017871">
    <property type="entry name" value="ABC_transporter-like_CS"/>
</dbReference>
<organism evidence="6 7">
    <name type="scientific">Candidatus Promineifilum breve</name>
    <dbReference type="NCBI Taxonomy" id="1806508"/>
    <lineage>
        <taxon>Bacteria</taxon>
        <taxon>Bacillati</taxon>
        <taxon>Chloroflexota</taxon>
        <taxon>Ardenticatenia</taxon>
        <taxon>Candidatus Promineifilales</taxon>
        <taxon>Candidatus Promineifilaceae</taxon>
        <taxon>Candidatus Promineifilum</taxon>
    </lineage>
</organism>
<dbReference type="PANTHER" id="PTHR43335:SF4">
    <property type="entry name" value="ABC TRANSPORTER, ATP-BINDING PROTEIN"/>
    <property type="match status" value="1"/>
</dbReference>
<keyword evidence="4" id="KW-0067">ATP-binding</keyword>